<sequence>MTWLCNLVVKSVWLAVLLFVSLRVAADSVGEMSSIVIDADSGAVLSEVKADVPWYPASLTKLMTLYVTFQSLERGDIRLSDKMRVSGNAANQPPKKLGISIGDTLTVEQAIKAVSTISANDVSVALAEFVAGSEKQFVGRMNAQAKAMQMDETFFVNPHGWPDKAQLTSARDMAILARQLLVRYPDYYHYLSSPSFYYEGQSYTSHNRFVFSYDGADGMKTGYTCSSGYNLVASAVRGGDRLIGVVMGAASLDQRYEYAVEVMDAGFEKGVDAPGLRLLSWRGSRALSLKAPQVKFGGGCINLSQQ</sequence>
<comment type="similarity">
    <text evidence="1 9">Belongs to the peptidase S11 family.</text>
</comment>
<keyword evidence="2" id="KW-0732">Signal</keyword>
<evidence type="ECO:0000259" key="10">
    <source>
        <dbReference type="Pfam" id="PF00768"/>
    </source>
</evidence>
<evidence type="ECO:0000256" key="3">
    <source>
        <dbReference type="ARBA" id="ARBA00022801"/>
    </source>
</evidence>
<accession>A0A437Q7G5</accession>
<evidence type="ECO:0000256" key="4">
    <source>
        <dbReference type="ARBA" id="ARBA00022960"/>
    </source>
</evidence>
<dbReference type="Pfam" id="PF00768">
    <property type="entry name" value="Peptidase_S11"/>
    <property type="match status" value="1"/>
</dbReference>
<dbReference type="InterPro" id="IPR012338">
    <property type="entry name" value="Beta-lactam/transpept-like"/>
</dbReference>
<comment type="caution">
    <text evidence="11">The sequence shown here is derived from an EMBL/GenBank/DDBJ whole genome shotgun (WGS) entry which is preliminary data.</text>
</comment>
<proteinExistence type="inferred from homology"/>
<evidence type="ECO:0000256" key="2">
    <source>
        <dbReference type="ARBA" id="ARBA00022729"/>
    </source>
</evidence>
<evidence type="ECO:0000256" key="6">
    <source>
        <dbReference type="ARBA" id="ARBA00023316"/>
    </source>
</evidence>
<dbReference type="GO" id="GO:0009252">
    <property type="term" value="P:peptidoglycan biosynthetic process"/>
    <property type="evidence" value="ECO:0007669"/>
    <property type="project" value="UniProtKB-KW"/>
</dbReference>
<dbReference type="EMBL" id="SACQ01000005">
    <property type="protein sequence ID" value="RVU30416.1"/>
    <property type="molecule type" value="Genomic_DNA"/>
</dbReference>
<gene>
    <name evidence="11" type="ORF">EOE65_12305</name>
</gene>
<dbReference type="PANTHER" id="PTHR21581:SF6">
    <property type="entry name" value="TRAFFICKING PROTEIN PARTICLE COMPLEX SUBUNIT 12"/>
    <property type="match status" value="1"/>
</dbReference>
<dbReference type="Gene3D" id="3.40.710.10">
    <property type="entry name" value="DD-peptidase/beta-lactamase superfamily"/>
    <property type="match status" value="1"/>
</dbReference>
<feature type="domain" description="Peptidase S11 D-alanyl-D-alanine carboxypeptidase A N-terminal" evidence="10">
    <location>
        <begin position="26"/>
        <end position="250"/>
    </location>
</feature>
<dbReference type="SUPFAM" id="SSF56601">
    <property type="entry name" value="beta-lactamase/transpeptidase-like"/>
    <property type="match status" value="1"/>
</dbReference>
<evidence type="ECO:0000313" key="12">
    <source>
        <dbReference type="Proteomes" id="UP000282818"/>
    </source>
</evidence>
<dbReference type="AlphaFoldDB" id="A0A437Q7G5"/>
<evidence type="ECO:0000256" key="1">
    <source>
        <dbReference type="ARBA" id="ARBA00007164"/>
    </source>
</evidence>
<keyword evidence="3" id="KW-0378">Hydrolase</keyword>
<dbReference type="InterPro" id="IPR018044">
    <property type="entry name" value="Peptidase_S11"/>
</dbReference>
<dbReference type="GO" id="GO:0006508">
    <property type="term" value="P:proteolysis"/>
    <property type="evidence" value="ECO:0007669"/>
    <property type="project" value="InterPro"/>
</dbReference>
<dbReference type="RefSeq" id="WP_127694612.1">
    <property type="nucleotide sequence ID" value="NZ_SACQ01000005.1"/>
</dbReference>
<dbReference type="InterPro" id="IPR001967">
    <property type="entry name" value="Peptidase_S11_N"/>
</dbReference>
<dbReference type="GO" id="GO:0008360">
    <property type="term" value="P:regulation of cell shape"/>
    <property type="evidence" value="ECO:0007669"/>
    <property type="project" value="UniProtKB-KW"/>
</dbReference>
<dbReference type="GO" id="GO:0071555">
    <property type="term" value="P:cell wall organization"/>
    <property type="evidence" value="ECO:0007669"/>
    <property type="project" value="UniProtKB-KW"/>
</dbReference>
<keyword evidence="12" id="KW-1185">Reference proteome</keyword>
<keyword evidence="6" id="KW-0961">Cell wall biogenesis/degradation</keyword>
<keyword evidence="4" id="KW-0133">Cell shape</keyword>
<evidence type="ECO:0000256" key="7">
    <source>
        <dbReference type="PIRSR" id="PIRSR618044-1"/>
    </source>
</evidence>
<feature type="active site" evidence="7">
    <location>
        <position position="118"/>
    </location>
</feature>
<feature type="active site" description="Proton acceptor" evidence="7">
    <location>
        <position position="61"/>
    </location>
</feature>
<protein>
    <submittedName>
        <fullName evidence="11">D-alanyl-D-alanine carboxypeptidase</fullName>
    </submittedName>
</protein>
<feature type="active site" description="Acyl-ester intermediate" evidence="7">
    <location>
        <position position="58"/>
    </location>
</feature>
<reference evidence="11 12" key="1">
    <citation type="submission" date="2019-01" db="EMBL/GenBank/DDBJ databases">
        <authorList>
            <person name="Chen W.-M."/>
        </authorList>
    </citation>
    <scope>NUCLEOTIDE SEQUENCE [LARGE SCALE GENOMIC DNA]</scope>
    <source>
        <strain evidence="11 12">HPM-16</strain>
    </source>
</reference>
<dbReference type="Proteomes" id="UP000282818">
    <property type="component" value="Unassembled WGS sequence"/>
</dbReference>
<dbReference type="PANTHER" id="PTHR21581">
    <property type="entry name" value="D-ALANYL-D-ALANINE CARBOXYPEPTIDASE"/>
    <property type="match status" value="1"/>
</dbReference>
<evidence type="ECO:0000256" key="9">
    <source>
        <dbReference type="RuleBase" id="RU004016"/>
    </source>
</evidence>
<organism evidence="11 12">
    <name type="scientific">Neptunomonas marina</name>
    <dbReference type="NCBI Taxonomy" id="1815562"/>
    <lineage>
        <taxon>Bacteria</taxon>
        <taxon>Pseudomonadati</taxon>
        <taxon>Pseudomonadota</taxon>
        <taxon>Gammaproteobacteria</taxon>
        <taxon>Oceanospirillales</taxon>
        <taxon>Oceanospirillaceae</taxon>
        <taxon>Neptunomonas</taxon>
    </lineage>
</organism>
<evidence type="ECO:0000256" key="8">
    <source>
        <dbReference type="PIRSR" id="PIRSR618044-2"/>
    </source>
</evidence>
<evidence type="ECO:0000256" key="5">
    <source>
        <dbReference type="ARBA" id="ARBA00022984"/>
    </source>
</evidence>
<name>A0A437Q7G5_9GAMM</name>
<dbReference type="PRINTS" id="PR00725">
    <property type="entry name" value="DADACBPTASE1"/>
</dbReference>
<keyword evidence="11" id="KW-0645">Protease</keyword>
<evidence type="ECO:0000313" key="11">
    <source>
        <dbReference type="EMBL" id="RVU30416.1"/>
    </source>
</evidence>
<keyword evidence="11" id="KW-0121">Carboxypeptidase</keyword>
<feature type="binding site" evidence="8">
    <location>
        <position position="220"/>
    </location>
    <ligand>
        <name>substrate</name>
    </ligand>
</feature>
<keyword evidence="5" id="KW-0573">Peptidoglycan synthesis</keyword>
<dbReference type="GO" id="GO:0009002">
    <property type="term" value="F:serine-type D-Ala-D-Ala carboxypeptidase activity"/>
    <property type="evidence" value="ECO:0007669"/>
    <property type="project" value="InterPro"/>
</dbReference>